<dbReference type="InterPro" id="IPR046818">
    <property type="entry name" value="MmeI_C"/>
</dbReference>
<dbReference type="AlphaFoldDB" id="F8E2G6"/>
<accession>F8E2G6</accession>
<dbReference type="Proteomes" id="UP000000492">
    <property type="component" value="Chromosome"/>
</dbReference>
<dbReference type="KEGG" id="crd:CRES_0249"/>
<gene>
    <name evidence="2" type="ordered locus">CRES_0249</name>
</gene>
<evidence type="ECO:0000313" key="2">
    <source>
        <dbReference type="EMBL" id="AEI08612.1"/>
    </source>
</evidence>
<dbReference type="EMBL" id="CP002857">
    <property type="protein sequence ID" value="AEI08612.1"/>
    <property type="molecule type" value="Genomic_DNA"/>
</dbReference>
<evidence type="ECO:0000259" key="1">
    <source>
        <dbReference type="Pfam" id="PF20467"/>
    </source>
</evidence>
<dbReference type="HOGENOM" id="CLU_2080840_0_0_11"/>
<name>F8E2G6_CORRG</name>
<proteinExistence type="predicted"/>
<organism evidence="2 3">
    <name type="scientific">Corynebacterium resistens (strain DSM 45100 / JCM 12819 / GTC 2026 / SICGH 158)</name>
    <dbReference type="NCBI Taxonomy" id="662755"/>
    <lineage>
        <taxon>Bacteria</taxon>
        <taxon>Bacillati</taxon>
        <taxon>Actinomycetota</taxon>
        <taxon>Actinomycetes</taxon>
        <taxon>Mycobacteriales</taxon>
        <taxon>Corynebacteriaceae</taxon>
        <taxon>Corynebacterium</taxon>
    </lineage>
</organism>
<dbReference type="STRING" id="662755.CRES_0249"/>
<feature type="domain" description="MmeI-like C-terminal" evidence="1">
    <location>
        <begin position="68"/>
        <end position="116"/>
    </location>
</feature>
<keyword evidence="3" id="KW-1185">Reference proteome</keyword>
<protein>
    <recommendedName>
        <fullName evidence="1">MmeI-like C-terminal domain-containing protein</fullName>
    </recommendedName>
</protein>
<sequence length="117" mass="13293">MPDSMAKFPYVNGSLFAEPMPMEHLTNDMREALLAASRLHWTRISPAIFGSMFQLVKSKEARRGDGEHYNPLAMAPELKAHDALDREVDKAFGASRKHTTERQRQELLFENYATLAS</sequence>
<reference evidence="2 3" key="1">
    <citation type="journal article" date="2012" name="BMC Genomics">
        <title>Complete genome sequence, lifestyle, and multi-drug resistance of the human pathogen Corynebacterium resistens DSM 45100 isolated from blood samples of a leukemia patient.</title>
        <authorList>
            <person name="Schroder J."/>
            <person name="Maus I."/>
            <person name="Meyer K."/>
            <person name="Wordemann S."/>
            <person name="Blom J."/>
            <person name="Jaenicke S."/>
            <person name="Schneider J."/>
            <person name="Trost E."/>
            <person name="Tauch A."/>
        </authorList>
    </citation>
    <scope>NUCLEOTIDE SEQUENCE [LARGE SCALE GENOMIC DNA]</scope>
    <source>
        <strain evidence="3">DSM 45100 / JCM 12819 / CCUG 50093 / GTC 2026 / SICGH 158</strain>
    </source>
</reference>
<dbReference type="eggNOG" id="COG1002">
    <property type="taxonomic scope" value="Bacteria"/>
</dbReference>
<evidence type="ECO:0000313" key="3">
    <source>
        <dbReference type="Proteomes" id="UP000000492"/>
    </source>
</evidence>
<dbReference type="Pfam" id="PF20467">
    <property type="entry name" value="MmeI_C"/>
    <property type="match status" value="1"/>
</dbReference>